<dbReference type="SMART" id="SM00829">
    <property type="entry name" value="PKS_ER"/>
    <property type="match status" value="1"/>
</dbReference>
<dbReference type="STRING" id="1423734.FC83_GL002763"/>
<dbReference type="GO" id="GO:0016651">
    <property type="term" value="F:oxidoreductase activity, acting on NAD(P)H"/>
    <property type="evidence" value="ECO:0007669"/>
    <property type="project" value="TreeGrafter"/>
</dbReference>
<dbReference type="PATRIC" id="fig|1423734.3.peg.2808"/>
<evidence type="ECO:0000256" key="1">
    <source>
        <dbReference type="ARBA" id="ARBA00022857"/>
    </source>
</evidence>
<dbReference type="RefSeq" id="WP_057002601.1">
    <property type="nucleotide sequence ID" value="NZ_AZGA01000049.1"/>
</dbReference>
<sequence>MLAFGYRHSGGPDVFEALDIPTPKPGANELLLDTVAVGLNNRERTERAQGSFAGTTYQISGRDAVGRVAEVGANLKNDFKVGQLVATHSEHTYAAAVLAEPANSALVPAGVDPVVAAGLITTGITAYKAVHYFAKVKTGQTVIVKGASGGVGALVAQLLHQLGVTVIGVAAAKNEALVTDLGIDNFVAYDQVNLADALKEKGDIVFNLAMNGNGGADDVAMTKTGGAIVSVAHETPELTRGISFTHIRPTSALSDQEALKALLPLLAQDKLSVNIGYTLPFSLAGIVEGHELLEERHTGRVVLKV</sequence>
<dbReference type="SUPFAM" id="SSF50129">
    <property type="entry name" value="GroES-like"/>
    <property type="match status" value="1"/>
</dbReference>
<evidence type="ECO:0000313" key="4">
    <source>
        <dbReference type="EMBL" id="KRM33513.1"/>
    </source>
</evidence>
<dbReference type="InterPro" id="IPR036291">
    <property type="entry name" value="NAD(P)-bd_dom_sf"/>
</dbReference>
<reference evidence="4 5" key="1">
    <citation type="journal article" date="2015" name="Genome Announc.">
        <title>Expanding the biotechnology potential of lactobacilli through comparative genomics of 213 strains and associated genera.</title>
        <authorList>
            <person name="Sun Z."/>
            <person name="Harris H.M."/>
            <person name="McCann A."/>
            <person name="Guo C."/>
            <person name="Argimon S."/>
            <person name="Zhang W."/>
            <person name="Yang X."/>
            <person name="Jeffery I.B."/>
            <person name="Cooney J.C."/>
            <person name="Kagawa T.F."/>
            <person name="Liu W."/>
            <person name="Song Y."/>
            <person name="Salvetti E."/>
            <person name="Wrobel A."/>
            <person name="Rasinkangas P."/>
            <person name="Parkhill J."/>
            <person name="Rea M.C."/>
            <person name="O'Sullivan O."/>
            <person name="Ritari J."/>
            <person name="Douillard F.P."/>
            <person name="Paul Ross R."/>
            <person name="Yang R."/>
            <person name="Briner A.E."/>
            <person name="Felis G.E."/>
            <person name="de Vos W.M."/>
            <person name="Barrangou R."/>
            <person name="Klaenhammer T.R."/>
            <person name="Caufield P.W."/>
            <person name="Cui Y."/>
            <person name="Zhang H."/>
            <person name="O'Toole P.W."/>
        </authorList>
    </citation>
    <scope>NUCLEOTIDE SEQUENCE [LARGE SCALE GENOMIC DNA]</scope>
    <source>
        <strain evidence="4 5">DSM 18527</strain>
    </source>
</reference>
<evidence type="ECO:0000256" key="2">
    <source>
        <dbReference type="ARBA" id="ARBA00023002"/>
    </source>
</evidence>
<accession>A0A0R1Y078</accession>
<dbReference type="InterPro" id="IPR020843">
    <property type="entry name" value="ER"/>
</dbReference>
<dbReference type="Pfam" id="PF13602">
    <property type="entry name" value="ADH_zinc_N_2"/>
    <property type="match status" value="1"/>
</dbReference>
<name>A0A0R1Y078_9LACO</name>
<dbReference type="Pfam" id="PF08240">
    <property type="entry name" value="ADH_N"/>
    <property type="match status" value="1"/>
</dbReference>
<evidence type="ECO:0000259" key="3">
    <source>
        <dbReference type="SMART" id="SM00829"/>
    </source>
</evidence>
<dbReference type="Gene3D" id="3.40.50.720">
    <property type="entry name" value="NAD(P)-binding Rossmann-like Domain"/>
    <property type="match status" value="1"/>
</dbReference>
<keyword evidence="1" id="KW-0521">NADP</keyword>
<dbReference type="CDD" id="cd05289">
    <property type="entry name" value="MDR_like_2"/>
    <property type="match status" value="1"/>
</dbReference>
<protein>
    <submittedName>
        <fullName evidence="4">Nadph quinone reductase</fullName>
    </submittedName>
</protein>
<keyword evidence="2" id="KW-0560">Oxidoreductase</keyword>
<gene>
    <name evidence="4" type="ORF">FC83_GL002763</name>
</gene>
<dbReference type="Gene3D" id="3.90.180.10">
    <property type="entry name" value="Medium-chain alcohol dehydrogenases, catalytic domain"/>
    <property type="match status" value="1"/>
</dbReference>
<feature type="domain" description="Enoyl reductase (ER)" evidence="3">
    <location>
        <begin position="10"/>
        <end position="303"/>
    </location>
</feature>
<comment type="caution">
    <text evidence="4">The sequence shown here is derived from an EMBL/GenBank/DDBJ whole genome shotgun (WGS) entry which is preliminary data.</text>
</comment>
<dbReference type="Proteomes" id="UP000051236">
    <property type="component" value="Unassembled WGS sequence"/>
</dbReference>
<evidence type="ECO:0000313" key="5">
    <source>
        <dbReference type="Proteomes" id="UP000051236"/>
    </source>
</evidence>
<keyword evidence="5" id="KW-1185">Reference proteome</keyword>
<dbReference type="EMBL" id="AZGA01000049">
    <property type="protein sequence ID" value="KRM33513.1"/>
    <property type="molecule type" value="Genomic_DNA"/>
</dbReference>
<dbReference type="SUPFAM" id="SSF51735">
    <property type="entry name" value="NAD(P)-binding Rossmann-fold domains"/>
    <property type="match status" value="1"/>
</dbReference>
<dbReference type="PANTHER" id="PTHR48106">
    <property type="entry name" value="QUINONE OXIDOREDUCTASE PIG3-RELATED"/>
    <property type="match status" value="1"/>
</dbReference>
<dbReference type="InterPro" id="IPR013154">
    <property type="entry name" value="ADH-like_N"/>
</dbReference>
<organism evidence="4 5">
    <name type="scientific">Agrilactobacillus composti DSM 18527 = JCM 14202</name>
    <dbReference type="NCBI Taxonomy" id="1423734"/>
    <lineage>
        <taxon>Bacteria</taxon>
        <taxon>Bacillati</taxon>
        <taxon>Bacillota</taxon>
        <taxon>Bacilli</taxon>
        <taxon>Lactobacillales</taxon>
        <taxon>Lactobacillaceae</taxon>
        <taxon>Agrilactobacillus</taxon>
    </lineage>
</organism>
<dbReference type="AlphaFoldDB" id="A0A0R1Y078"/>
<proteinExistence type="predicted"/>
<dbReference type="eggNOG" id="COG0604">
    <property type="taxonomic scope" value="Bacteria"/>
</dbReference>
<dbReference type="PANTHER" id="PTHR48106:SF18">
    <property type="entry name" value="QUINONE OXIDOREDUCTASE PIG3"/>
    <property type="match status" value="1"/>
</dbReference>
<dbReference type="GO" id="GO:0070402">
    <property type="term" value="F:NADPH binding"/>
    <property type="evidence" value="ECO:0007669"/>
    <property type="project" value="TreeGrafter"/>
</dbReference>
<dbReference type="InterPro" id="IPR011032">
    <property type="entry name" value="GroES-like_sf"/>
</dbReference>